<accession>A0ABS0ML16</accession>
<evidence type="ECO:0000313" key="2">
    <source>
        <dbReference type="Proteomes" id="UP000624159"/>
    </source>
</evidence>
<protein>
    <submittedName>
        <fullName evidence="1">Uncharacterized protein</fullName>
    </submittedName>
</protein>
<organism evidence="1 2">
    <name type="scientific">Serratia rubidaea</name>
    <name type="common">Serratia marinorubra</name>
    <dbReference type="NCBI Taxonomy" id="61652"/>
    <lineage>
        <taxon>Bacteria</taxon>
        <taxon>Pseudomonadati</taxon>
        <taxon>Pseudomonadota</taxon>
        <taxon>Gammaproteobacteria</taxon>
        <taxon>Enterobacterales</taxon>
        <taxon>Yersiniaceae</taxon>
        <taxon>Serratia</taxon>
    </lineage>
</organism>
<name>A0ABS0ML16_SERRU</name>
<dbReference type="Proteomes" id="UP000624159">
    <property type="component" value="Unassembled WGS sequence"/>
</dbReference>
<sequence>MSFYFDENGAAIGYQVEGRWLIKGDYLQVEHGPNIPGGLYKITDDKVKFPLDFKEHEGVIDTENLTFIVSGVKHKMLKQKKNPWDL</sequence>
<dbReference type="EMBL" id="JADULK010000017">
    <property type="protein sequence ID" value="MBH1932388.1"/>
    <property type="molecule type" value="Genomic_DNA"/>
</dbReference>
<proteinExistence type="predicted"/>
<dbReference type="RefSeq" id="WP_060444402.1">
    <property type="nucleotide sequence ID" value="NZ_JADULK010000017.1"/>
</dbReference>
<keyword evidence="2" id="KW-1185">Reference proteome</keyword>
<evidence type="ECO:0000313" key="1">
    <source>
        <dbReference type="EMBL" id="MBH1932388.1"/>
    </source>
</evidence>
<reference evidence="1 2" key="1">
    <citation type="submission" date="2020-11" db="EMBL/GenBank/DDBJ databases">
        <title>Enhanced detection system for hospital associated transmission using whole genome sequencing surveillance.</title>
        <authorList>
            <person name="Harrison L.H."/>
            <person name="Van Tyne D."/>
            <person name="Marsh J.W."/>
            <person name="Griffith M.P."/>
            <person name="Snyder D.J."/>
            <person name="Cooper V.S."/>
            <person name="Mustapha M."/>
        </authorList>
    </citation>
    <scope>NUCLEOTIDE SEQUENCE [LARGE SCALE GENOMIC DNA]</scope>
    <source>
        <strain evidence="1 2">SER00230</strain>
    </source>
</reference>
<gene>
    <name evidence="1" type="ORF">I5U13_22275</name>
</gene>
<comment type="caution">
    <text evidence="1">The sequence shown here is derived from an EMBL/GenBank/DDBJ whole genome shotgun (WGS) entry which is preliminary data.</text>
</comment>